<feature type="region of interest" description="Disordered" evidence="1">
    <location>
        <begin position="102"/>
        <end position="123"/>
    </location>
</feature>
<evidence type="ECO:0000256" key="2">
    <source>
        <dbReference type="SAM" id="Phobius"/>
    </source>
</evidence>
<evidence type="ECO:0000313" key="3">
    <source>
        <dbReference type="EMBL" id="KYO64764.1"/>
    </source>
</evidence>
<feature type="compositionally biased region" description="Basic and acidic residues" evidence="1">
    <location>
        <begin position="112"/>
        <end position="123"/>
    </location>
</feature>
<name>A0A162MA34_9FIRM</name>
<gene>
    <name evidence="3" type="ORF">ATZ99_18220</name>
</gene>
<accession>A0A162MA34</accession>
<dbReference type="AlphaFoldDB" id="A0A162MA34"/>
<dbReference type="STRING" id="520767.ATZ99_18220"/>
<organism evidence="3 4">
    <name type="scientific">Thermovenabulum gondwanense</name>
    <dbReference type="NCBI Taxonomy" id="520767"/>
    <lineage>
        <taxon>Bacteria</taxon>
        <taxon>Bacillati</taxon>
        <taxon>Bacillota</taxon>
        <taxon>Clostridia</taxon>
        <taxon>Thermosediminibacterales</taxon>
        <taxon>Thermosediminibacteraceae</taxon>
        <taxon>Thermovenabulum</taxon>
    </lineage>
</organism>
<comment type="caution">
    <text evidence="3">The sequence shown here is derived from an EMBL/GenBank/DDBJ whole genome shotgun (WGS) entry which is preliminary data.</text>
</comment>
<dbReference type="EMBL" id="LOHZ01000040">
    <property type="protein sequence ID" value="KYO64764.1"/>
    <property type="molecule type" value="Genomic_DNA"/>
</dbReference>
<feature type="transmembrane region" description="Helical" evidence="2">
    <location>
        <begin position="32"/>
        <end position="49"/>
    </location>
</feature>
<sequence length="123" mass="13429">MQNNENENYGINLTSLVLDVIQGKRGYSLNEIISLIALTNLLGIISFMNNQDFRIEVKSPRSSLDIKDLAGMLLNNLSGGGQSQGGQDKKINPALLLNLMKALSSDNPGENKNPKNDGENKKE</sequence>
<keyword evidence="2" id="KW-0812">Transmembrane</keyword>
<evidence type="ECO:0000313" key="4">
    <source>
        <dbReference type="Proteomes" id="UP000075737"/>
    </source>
</evidence>
<keyword evidence="4" id="KW-1185">Reference proteome</keyword>
<keyword evidence="2" id="KW-0472">Membrane</keyword>
<dbReference type="RefSeq" id="WP_068748935.1">
    <property type="nucleotide sequence ID" value="NZ_LOHZ01000040.1"/>
</dbReference>
<protein>
    <submittedName>
        <fullName evidence="3">Uncharacterized protein</fullName>
    </submittedName>
</protein>
<dbReference type="Proteomes" id="UP000075737">
    <property type="component" value="Unassembled WGS sequence"/>
</dbReference>
<keyword evidence="2" id="KW-1133">Transmembrane helix</keyword>
<proteinExistence type="predicted"/>
<dbReference type="OrthoDB" id="1729877at2"/>
<evidence type="ECO:0000256" key="1">
    <source>
        <dbReference type="SAM" id="MobiDB-lite"/>
    </source>
</evidence>
<reference evidence="3 4" key="1">
    <citation type="submission" date="2015-12" db="EMBL/GenBank/DDBJ databases">
        <title>Draft genome of Thermovenabulum gondwanense isolated from a red thermophilic microbial mat colonisisng an outflow channel of a bore well.</title>
        <authorList>
            <person name="Patel B.K."/>
        </authorList>
    </citation>
    <scope>NUCLEOTIDE SEQUENCE [LARGE SCALE GENOMIC DNA]</scope>
    <source>
        <strain evidence="3 4">R270</strain>
    </source>
</reference>